<evidence type="ECO:0000313" key="2">
    <source>
        <dbReference type="EMBL" id="QJW90933.1"/>
    </source>
</evidence>
<dbReference type="SMART" id="SM01008">
    <property type="entry name" value="Ald_Xan_dh_C"/>
    <property type="match status" value="1"/>
</dbReference>
<sequence>MATSTNESRRNFLKVAAAAGGGLLIGFNWLESEAAVGTRSALSTGTAASALPPGINFNSYLSINPQGVITILSPNPEVGQGIKTAFPIIVAEELDADWTRVVVEQAPLDTKKFERQVAGGSGSIPHSWKRLRTAGATARQMLMEAAARRWNVPIAELSTEKGFVLHGASKRKLSYGELATEAAQLPVPADVKLKDEKDFKLIGTTVRNVDNPKIITGKPLFGLDFHRDGMLIAMLQRPAFGYRLKSVNTTAIKAMPGIVDVVTYDNNVAVVGKSTWQVRKAKDALKIEWEKAGELESSADHNRLFKELLDSKEAVVRRKDGDVDTAFKGAAKVVTSEYQCPFLPHSPLEPMNFFAHVRPDGVELVGPTQTPELARNETAKLLGISPDKVTVELTRMGGGFGRRLKADYVLEAVQVSKLVNAPVKLIWTREDDMTGGSYRPAVRYRFEAALDAQGNMIGYKLRGVGINAGNPTREDNFPSGAVDHLLIDSVEHKSPITTGAWRAPITNFLAFAEQSFFDEVAMAVGKDPVQFRLELLDKAKQKPVGAIKYDIDRMIGVIKLAAEKAEWGKKKGADGKPIAQGFSVYFSHRSYVAQVGEVVVQKGKPVLQKVYAAADCGVVINQSGARQQITGGIVDGIGHAMFGNITFKEGVPEQKNYDSYRLIRLNEIPAVEVHFVENNIEPTGLGEPALPPAGAAVSNAIFKATGKRLRNQPFVEEEIFKGVS</sequence>
<dbReference type="Pfam" id="PF02738">
    <property type="entry name" value="MoCoBD_1"/>
    <property type="match status" value="1"/>
</dbReference>
<dbReference type="InterPro" id="IPR019546">
    <property type="entry name" value="TAT_signal_bac_arc"/>
</dbReference>
<dbReference type="InterPro" id="IPR012368">
    <property type="entry name" value="OxRdtase_Mopterin-bd_su_IorB"/>
</dbReference>
<proteinExistence type="predicted"/>
<dbReference type="GO" id="GO:0016491">
    <property type="term" value="F:oxidoreductase activity"/>
    <property type="evidence" value="ECO:0007669"/>
    <property type="project" value="InterPro"/>
</dbReference>
<feature type="domain" description="Aldehyde oxidase/xanthine dehydrogenase a/b hammerhead" evidence="1">
    <location>
        <begin position="216"/>
        <end position="293"/>
    </location>
</feature>
<dbReference type="InterPro" id="IPR008274">
    <property type="entry name" value="AldOxase/xan_DH_MoCoBD1"/>
</dbReference>
<dbReference type="InterPro" id="IPR000674">
    <property type="entry name" value="Ald_Oxase/Xan_DH_a/b"/>
</dbReference>
<gene>
    <name evidence="2" type="ORF">HNV11_16880</name>
</gene>
<dbReference type="InterPro" id="IPR006311">
    <property type="entry name" value="TAT_signal"/>
</dbReference>
<evidence type="ECO:0000259" key="1">
    <source>
        <dbReference type="SMART" id="SM01008"/>
    </source>
</evidence>
<dbReference type="InterPro" id="IPR046867">
    <property type="entry name" value="AldOxase/xan_DH_MoCoBD2"/>
</dbReference>
<dbReference type="PROSITE" id="PS51318">
    <property type="entry name" value="TAT"/>
    <property type="match status" value="1"/>
</dbReference>
<dbReference type="PIRSF" id="PIRSF036389">
    <property type="entry name" value="IOR_B"/>
    <property type="match status" value="1"/>
</dbReference>
<dbReference type="KEGG" id="stae:HNV11_16880"/>
<dbReference type="EMBL" id="CP053435">
    <property type="protein sequence ID" value="QJW90933.1"/>
    <property type="molecule type" value="Genomic_DNA"/>
</dbReference>
<protein>
    <submittedName>
        <fullName evidence="2">Xanthine dehydrogenase family protein molybdopterin-binding subunit</fullName>
    </submittedName>
</protein>
<keyword evidence="3" id="KW-1185">Reference proteome</keyword>
<reference evidence="2 3" key="1">
    <citation type="submission" date="2020-05" db="EMBL/GenBank/DDBJ databases">
        <title>Genome sequencing of Spirosoma sp. TS118.</title>
        <authorList>
            <person name="Lee J.-H."/>
            <person name="Jeong S."/>
            <person name="Zhao L."/>
            <person name="Jung J.-H."/>
            <person name="Kim M.-K."/>
            <person name="Lim S."/>
        </authorList>
    </citation>
    <scope>NUCLEOTIDE SEQUENCE [LARGE SCALE GENOMIC DNA]</scope>
    <source>
        <strain evidence="2 3">TS118</strain>
    </source>
</reference>
<dbReference type="PANTHER" id="PTHR47495">
    <property type="entry name" value="ALDEHYDE DEHYDROGENASE"/>
    <property type="match status" value="1"/>
</dbReference>
<dbReference type="Gene3D" id="3.30.365.10">
    <property type="entry name" value="Aldehyde oxidase/xanthine dehydrogenase, molybdopterin binding domain"/>
    <property type="match status" value="4"/>
</dbReference>
<organism evidence="2 3">
    <name type="scientific">Spirosoma taeanense</name>
    <dbReference type="NCBI Taxonomy" id="2735870"/>
    <lineage>
        <taxon>Bacteria</taxon>
        <taxon>Pseudomonadati</taxon>
        <taxon>Bacteroidota</taxon>
        <taxon>Cytophagia</taxon>
        <taxon>Cytophagales</taxon>
        <taxon>Cytophagaceae</taxon>
        <taxon>Spirosoma</taxon>
    </lineage>
</organism>
<dbReference type="AlphaFoldDB" id="A0A6M5YCC7"/>
<dbReference type="Pfam" id="PF20256">
    <property type="entry name" value="MoCoBD_2"/>
    <property type="match status" value="2"/>
</dbReference>
<dbReference type="Proteomes" id="UP000502756">
    <property type="component" value="Chromosome"/>
</dbReference>
<dbReference type="SUPFAM" id="SSF56003">
    <property type="entry name" value="Molybdenum cofactor-binding domain"/>
    <property type="match status" value="2"/>
</dbReference>
<dbReference type="PANTHER" id="PTHR47495:SF2">
    <property type="entry name" value="ALDEHYDE DEHYDROGENASE"/>
    <property type="match status" value="1"/>
</dbReference>
<dbReference type="NCBIfam" id="TIGR01409">
    <property type="entry name" value="TAT_signal_seq"/>
    <property type="match status" value="1"/>
</dbReference>
<dbReference type="RefSeq" id="WP_171740778.1">
    <property type="nucleotide sequence ID" value="NZ_CP053435.1"/>
</dbReference>
<name>A0A6M5YCC7_9BACT</name>
<dbReference type="Gene3D" id="3.90.1170.50">
    <property type="entry name" value="Aldehyde oxidase/xanthine dehydrogenase, a/b hammerhead"/>
    <property type="match status" value="1"/>
</dbReference>
<accession>A0A6M5YCC7</accession>
<dbReference type="InterPro" id="IPR052516">
    <property type="entry name" value="N-heterocyclic_Hydroxylase"/>
</dbReference>
<dbReference type="InterPro" id="IPR037165">
    <property type="entry name" value="AldOxase/xan_DH_Mopterin-bd_sf"/>
</dbReference>
<evidence type="ECO:0000313" key="3">
    <source>
        <dbReference type="Proteomes" id="UP000502756"/>
    </source>
</evidence>